<reference evidence="2" key="1">
    <citation type="submission" date="2018-02" db="EMBL/GenBank/DDBJ databases">
        <authorList>
            <person name="Hausmann B."/>
        </authorList>
    </citation>
    <scope>NUCLEOTIDE SEQUENCE [LARGE SCALE GENOMIC DNA]</scope>
    <source>
        <strain evidence="2">Peat soil MAG SbA5</strain>
    </source>
</reference>
<accession>A0A2N9LZG9</accession>
<evidence type="ECO:0000313" key="1">
    <source>
        <dbReference type="EMBL" id="SPE28571.1"/>
    </source>
</evidence>
<evidence type="ECO:0000313" key="2">
    <source>
        <dbReference type="Proteomes" id="UP000239735"/>
    </source>
</evidence>
<protein>
    <submittedName>
        <fullName evidence="1">Uncharacterized protein</fullName>
    </submittedName>
</protein>
<dbReference type="EMBL" id="OKRB01000127">
    <property type="protein sequence ID" value="SPE28571.1"/>
    <property type="molecule type" value="Genomic_DNA"/>
</dbReference>
<organism evidence="1 2">
    <name type="scientific">Candidatus Sulfuritelmatomonas gaucii</name>
    <dbReference type="NCBI Taxonomy" id="2043161"/>
    <lineage>
        <taxon>Bacteria</taxon>
        <taxon>Pseudomonadati</taxon>
        <taxon>Acidobacteriota</taxon>
        <taxon>Terriglobia</taxon>
        <taxon>Terriglobales</taxon>
        <taxon>Acidobacteriaceae</taxon>
        <taxon>Candidatus Sulfuritelmatomonas</taxon>
    </lineage>
</organism>
<proteinExistence type="predicted"/>
<dbReference type="AlphaFoldDB" id="A0A2N9LZG9"/>
<name>A0A2N9LZG9_9BACT</name>
<sequence length="65" mass="7093">MECQLAPLRSSGPVRATLVSFGWMVGRSAIAQRGDYSLDEPEPWALVKLQKPPISANLRPDSPSN</sequence>
<dbReference type="Proteomes" id="UP000239735">
    <property type="component" value="Unassembled WGS sequence"/>
</dbReference>
<gene>
    <name evidence="1" type="ORF">SBA5_670022</name>
</gene>